<protein>
    <submittedName>
        <fullName evidence="4">Uncharacterized protein</fullName>
    </submittedName>
</protein>
<dbReference type="SUPFAM" id="SSF51735">
    <property type="entry name" value="NAD(P)-binding Rossmann-fold domains"/>
    <property type="match status" value="1"/>
</dbReference>
<comment type="similarity">
    <text evidence="1">Belongs to the short-chain dehydrogenases/reductases (SDR) family.</text>
</comment>
<dbReference type="EMBL" id="JALLBG020000044">
    <property type="protein sequence ID" value="KAL3770188.1"/>
    <property type="molecule type" value="Genomic_DNA"/>
</dbReference>
<keyword evidence="2" id="KW-0560">Oxidoreductase</keyword>
<keyword evidence="3" id="KW-1133">Transmembrane helix</keyword>
<organism evidence="4 5">
    <name type="scientific">Discostella pseudostelligera</name>
    <dbReference type="NCBI Taxonomy" id="259834"/>
    <lineage>
        <taxon>Eukaryota</taxon>
        <taxon>Sar</taxon>
        <taxon>Stramenopiles</taxon>
        <taxon>Ochrophyta</taxon>
        <taxon>Bacillariophyta</taxon>
        <taxon>Coscinodiscophyceae</taxon>
        <taxon>Thalassiosirophycidae</taxon>
        <taxon>Stephanodiscales</taxon>
        <taxon>Stephanodiscaceae</taxon>
        <taxon>Discostella</taxon>
    </lineage>
</organism>
<evidence type="ECO:0000256" key="1">
    <source>
        <dbReference type="ARBA" id="ARBA00006484"/>
    </source>
</evidence>
<dbReference type="InterPro" id="IPR036291">
    <property type="entry name" value="NAD(P)-bd_dom_sf"/>
</dbReference>
<dbReference type="Pfam" id="PF00106">
    <property type="entry name" value="adh_short"/>
    <property type="match status" value="1"/>
</dbReference>
<keyword evidence="5" id="KW-1185">Reference proteome</keyword>
<gene>
    <name evidence="4" type="ORF">ACHAWU_009128</name>
</gene>
<evidence type="ECO:0000313" key="4">
    <source>
        <dbReference type="EMBL" id="KAL3770188.1"/>
    </source>
</evidence>
<keyword evidence="3" id="KW-0472">Membrane</keyword>
<dbReference type="InterPro" id="IPR002347">
    <property type="entry name" value="SDR_fam"/>
</dbReference>
<accession>A0ABD3N282</accession>
<dbReference type="Gene3D" id="3.40.50.720">
    <property type="entry name" value="NAD(P)-binding Rossmann-like Domain"/>
    <property type="match status" value="1"/>
</dbReference>
<evidence type="ECO:0000256" key="3">
    <source>
        <dbReference type="SAM" id="Phobius"/>
    </source>
</evidence>
<comment type="caution">
    <text evidence="4">The sequence shown here is derived from an EMBL/GenBank/DDBJ whole genome shotgun (WGS) entry which is preliminary data.</text>
</comment>
<dbReference type="Proteomes" id="UP001530293">
    <property type="component" value="Unassembled WGS sequence"/>
</dbReference>
<dbReference type="PANTHER" id="PTHR24320:SF152">
    <property type="entry name" value="SHORT-CHAIN DEHYDROGENASE_REDUCTASE FAMILY PROTEIN"/>
    <property type="match status" value="1"/>
</dbReference>
<dbReference type="PANTHER" id="PTHR24320">
    <property type="entry name" value="RETINOL DEHYDROGENASE"/>
    <property type="match status" value="1"/>
</dbReference>
<evidence type="ECO:0000313" key="5">
    <source>
        <dbReference type="Proteomes" id="UP001530293"/>
    </source>
</evidence>
<keyword evidence="3" id="KW-0812">Transmembrane</keyword>
<feature type="transmembrane region" description="Helical" evidence="3">
    <location>
        <begin position="21"/>
        <end position="46"/>
    </location>
</feature>
<dbReference type="GO" id="GO:0016491">
    <property type="term" value="F:oxidoreductase activity"/>
    <property type="evidence" value="ECO:0007669"/>
    <property type="project" value="UniProtKB-KW"/>
</dbReference>
<reference evidence="4 5" key="1">
    <citation type="submission" date="2024-10" db="EMBL/GenBank/DDBJ databases">
        <title>Updated reference genomes for cyclostephanoid diatoms.</title>
        <authorList>
            <person name="Roberts W.R."/>
            <person name="Alverson A.J."/>
        </authorList>
    </citation>
    <scope>NUCLEOTIDE SEQUENCE [LARGE SCALE GENOMIC DNA]</scope>
    <source>
        <strain evidence="4 5">AJA232-27</strain>
    </source>
</reference>
<dbReference type="AlphaFoldDB" id="A0ABD3N282"/>
<name>A0ABD3N282_9STRA</name>
<proteinExistence type="inferred from homology"/>
<evidence type="ECO:0000256" key="2">
    <source>
        <dbReference type="ARBA" id="ARBA00023002"/>
    </source>
</evidence>
<sequence length="439" mass="48583">MTIKSSKKASTVNKDAPGRRISALLDHLAAACLAAYTLGFIFFRIAEIGMCVYYYTRECVSVLVGTIMLHLTLGLRGKMALHILSMVVLVHFLDNYLPKPLPPPPNNNKINLFSSRTIVITGANAGIGYEASRQLAVNYGMQVIMGCRSESRCNKASNAIRAELAATNNSQGSVTPILLDLSNFDSVLTFASQLKGRQIDSLFNNAGYVPTAGLPVNSYGLDPSFTSMHLSHFYLTELLLRENPTMRVINTSSGTHHLCALPFAYIPQWIRENYLTLPQSCGCIKEEFLQSGIRSETDDAAYIQAKLANVMHAVEIPRRHPNAALSVAIDLGWVGTMIQPFMRDTVFTPTNVGWMRNVHIGVLPVMHAVLSSDEELLNDLEHGRALTGVVMNVFGRTMEAFALPWWTTRVNLSRDRMIELGEKLWEESVKVLQSLGHDV</sequence>